<evidence type="ECO:0000313" key="3">
    <source>
        <dbReference type="Proteomes" id="UP000008548"/>
    </source>
</evidence>
<protein>
    <recommendedName>
        <fullName evidence="1">EF-hand domain-containing protein</fullName>
    </recommendedName>
</protein>
<feature type="domain" description="EF-hand" evidence="1">
    <location>
        <begin position="31"/>
        <end position="66"/>
    </location>
</feature>
<organism evidence="2 3">
    <name type="scientific">Rickettsia felis (strain ATCC VR-1525 / URRWXCal2)</name>
    <name type="common">Rickettsia azadi</name>
    <dbReference type="NCBI Taxonomy" id="315456"/>
    <lineage>
        <taxon>Bacteria</taxon>
        <taxon>Pseudomonadati</taxon>
        <taxon>Pseudomonadota</taxon>
        <taxon>Alphaproteobacteria</taxon>
        <taxon>Rickettsiales</taxon>
        <taxon>Rickettsiaceae</taxon>
        <taxon>Rickettsieae</taxon>
        <taxon>Rickettsia</taxon>
        <taxon>spotted fever group</taxon>
    </lineage>
</organism>
<dbReference type="HOGENOM" id="CLU_2411298_0_0_5"/>
<dbReference type="AlphaFoldDB" id="Q4ULP9"/>
<dbReference type="KEGG" id="rfe:RF_0673"/>
<sequence>MQDFNINSKSVLHMVAQIRAKQLAIRDMQNKEQDAIVKVWEENGIDKSGEITGKEIIQALEDFYNTSKSVNDYLKKQDVNDIGSNLNLISDS</sequence>
<name>Q4ULP9_RICFE</name>
<dbReference type="EMBL" id="CP000053">
    <property type="protein sequence ID" value="AAY61524.1"/>
    <property type="molecule type" value="Genomic_DNA"/>
</dbReference>
<keyword evidence="3" id="KW-1185">Reference proteome</keyword>
<proteinExistence type="predicted"/>
<dbReference type="InterPro" id="IPR002048">
    <property type="entry name" value="EF_hand_dom"/>
</dbReference>
<reference evidence="2 3" key="1">
    <citation type="journal article" date="2005" name="PLoS Biol.">
        <title>The genome sequence of Rickettsia felis identifies the first putative conjugative plasmid in an obligate intracellular parasite.</title>
        <authorList>
            <person name="Ogata H."/>
            <person name="Renesto P."/>
            <person name="Audic S."/>
            <person name="Robert C."/>
            <person name="Blanc G."/>
            <person name="Fournier P.E."/>
            <person name="Parinello H."/>
            <person name="Claverie J.M."/>
            <person name="Raoult D."/>
        </authorList>
    </citation>
    <scope>NUCLEOTIDE SEQUENCE [LARGE SCALE GENOMIC DNA]</scope>
    <source>
        <strain evidence="3">ATCC VR-1525 / URRWXCal2</strain>
    </source>
</reference>
<gene>
    <name evidence="2" type="ordered locus">RF_0673</name>
</gene>
<accession>Q4ULP9</accession>
<evidence type="ECO:0000259" key="1">
    <source>
        <dbReference type="PROSITE" id="PS50222"/>
    </source>
</evidence>
<dbReference type="Proteomes" id="UP000008548">
    <property type="component" value="Chromosome"/>
</dbReference>
<dbReference type="GO" id="GO:0005509">
    <property type="term" value="F:calcium ion binding"/>
    <property type="evidence" value="ECO:0007669"/>
    <property type="project" value="InterPro"/>
</dbReference>
<dbReference type="STRING" id="315456.RF_0673"/>
<evidence type="ECO:0000313" key="2">
    <source>
        <dbReference type="EMBL" id="AAY61524.1"/>
    </source>
</evidence>
<dbReference type="PROSITE" id="PS50222">
    <property type="entry name" value="EF_HAND_2"/>
    <property type="match status" value="1"/>
</dbReference>